<dbReference type="RefSeq" id="WP_021358671.1">
    <property type="nucleotide sequence ID" value="NZ_CP006696.1"/>
</dbReference>
<reference evidence="3 4" key="1">
    <citation type="submission" date="2013-08" db="EMBL/GenBank/DDBJ databases">
        <authorList>
            <person name="Stouthamer R."/>
            <person name="Nunney L."/>
        </authorList>
    </citation>
    <scope>NUCLEOTIDE SEQUENCE [LARGE SCALE GENOMIC DNA]</scope>
    <source>
        <strain evidence="3">Ann-1</strain>
        <strain evidence="4">ann-1</strain>
    </source>
</reference>
<sequence>MFILRVGWLTDLTQWIWDLITKMFLALADFVSDVFVLFCDFCFSLILFVVGVLPWPDFLKQQSLGDMLGKAGSTVVWFADVFQLSNSMRVISAAIVFSIFRRLLTLGIW</sequence>
<dbReference type="EMBL" id="CP006696">
    <property type="protein sequence ID" value="AIC10304.1"/>
    <property type="molecule type" value="Genomic_DNA"/>
</dbReference>
<evidence type="ECO:0000313" key="2">
    <source>
        <dbReference type="EMBL" id="AIC10294.1"/>
    </source>
</evidence>
<dbReference type="EMBL" id="CP006696">
    <property type="protein sequence ID" value="AIC10294.1"/>
    <property type="molecule type" value="Genomic_DNA"/>
</dbReference>
<evidence type="ECO:0000313" key="3">
    <source>
        <dbReference type="EMBL" id="AIC10304.1"/>
    </source>
</evidence>
<dbReference type="KEGG" id="xfs:D934_09160"/>
<protein>
    <submittedName>
        <fullName evidence="3">Head virion protein G6P</fullName>
    </submittedName>
</protein>
<proteinExistence type="predicted"/>
<organism evidence="3 4">
    <name type="scientific">Xylella fastidiosa subsp. sandyi Ann-1</name>
    <dbReference type="NCBI Taxonomy" id="155920"/>
    <lineage>
        <taxon>Bacteria</taxon>
        <taxon>Pseudomonadati</taxon>
        <taxon>Pseudomonadota</taxon>
        <taxon>Gammaproteobacteria</taxon>
        <taxon>Lysobacterales</taxon>
        <taxon>Lysobacteraceae</taxon>
        <taxon>Xylella</taxon>
    </lineage>
</organism>
<dbReference type="PATRIC" id="fig|155920.8.peg.2132"/>
<feature type="transmembrane region" description="Helical" evidence="1">
    <location>
        <begin position="30"/>
        <end position="55"/>
    </location>
</feature>
<evidence type="ECO:0000256" key="1">
    <source>
        <dbReference type="SAM" id="Phobius"/>
    </source>
</evidence>
<name>A0A060H0L7_XYLFS</name>
<keyword evidence="1" id="KW-1133">Transmembrane helix</keyword>
<gene>
    <name evidence="2" type="ORF">D934_09160</name>
    <name evidence="3" type="ORF">D934_09350</name>
</gene>
<keyword evidence="1" id="KW-0812">Transmembrane</keyword>
<evidence type="ECO:0000313" key="4">
    <source>
        <dbReference type="Proteomes" id="UP000027215"/>
    </source>
</evidence>
<keyword evidence="1" id="KW-0472">Membrane</keyword>
<feature type="transmembrane region" description="Helical" evidence="1">
    <location>
        <begin position="75"/>
        <end position="100"/>
    </location>
</feature>
<dbReference type="AlphaFoldDB" id="A0A060H0L7"/>
<dbReference type="Proteomes" id="UP000027215">
    <property type="component" value="Chromosome"/>
</dbReference>
<accession>A0A060H0L7</accession>
<dbReference type="HOGENOM" id="CLU_158001_0_0_6"/>
<dbReference type="KEGG" id="xfs:D934_09350"/>